<dbReference type="SMART" id="SM00491">
    <property type="entry name" value="HELICc2"/>
    <property type="match status" value="1"/>
</dbReference>
<reference evidence="2" key="1">
    <citation type="submission" date="2016-01" db="EMBL/GenBank/DDBJ databases">
        <title>Reference transcriptome for the parasite Schistocephalus solidus: insights into the molecular evolution of parasitism.</title>
        <authorList>
            <person name="Hebert F.O."/>
            <person name="Grambauer S."/>
            <person name="Barber I."/>
            <person name="Landry C.R."/>
            <person name="Aubin-Horth N."/>
        </authorList>
    </citation>
    <scope>NUCLEOTIDE SEQUENCE</scope>
</reference>
<dbReference type="InterPro" id="IPR006555">
    <property type="entry name" value="ATP-dep_Helicase_C"/>
</dbReference>
<dbReference type="GO" id="GO:0005634">
    <property type="term" value="C:nucleus"/>
    <property type="evidence" value="ECO:0007669"/>
    <property type="project" value="TreeGrafter"/>
</dbReference>
<dbReference type="GO" id="GO:0003676">
    <property type="term" value="F:nucleic acid binding"/>
    <property type="evidence" value="ECO:0007669"/>
    <property type="project" value="InterPro"/>
</dbReference>
<evidence type="ECO:0000259" key="1">
    <source>
        <dbReference type="SMART" id="SM00491"/>
    </source>
</evidence>
<dbReference type="EMBL" id="GEEE01013983">
    <property type="protein sequence ID" value="JAP49242.1"/>
    <property type="molecule type" value="Transcribed_RNA"/>
</dbReference>
<keyword evidence="2" id="KW-0378">Hydrolase</keyword>
<keyword evidence="2" id="KW-0547">Nucleotide-binding</keyword>
<name>A0A0X3PLP5_SCHSO</name>
<dbReference type="InterPro" id="IPR045028">
    <property type="entry name" value="DinG/Rad3-like"/>
</dbReference>
<feature type="domain" description="ATP-dependent helicase C-terminal" evidence="1">
    <location>
        <begin position="1"/>
        <end position="131"/>
    </location>
</feature>
<accession>A0A0X3PLP5</accession>
<keyword evidence="2" id="KW-0067">ATP-binding</keyword>
<gene>
    <name evidence="2" type="primary">DDX11</name>
    <name evidence="2" type="ORF">TR143596</name>
</gene>
<sequence>MQAYAAAAMSRSGACIVAVIGGKLSEGINFNDDLARAVVLVGLPYPNVASVALREKINFLNRNFSSPPVTTLGSQEMGVNASRSEESARLTPGQLLCETVCMRSVNQAIGRSVRHAKDYAAIFLLDRRFSRKQVLNGLPSWAQPALVQPPPANLAALLNQLKEFFLRNKSDASC</sequence>
<dbReference type="PANTHER" id="PTHR11472:SF41">
    <property type="entry name" value="ATP-DEPENDENT DNA HELICASE DDX11-RELATED"/>
    <property type="match status" value="1"/>
</dbReference>
<dbReference type="GO" id="GO:0003678">
    <property type="term" value="F:DNA helicase activity"/>
    <property type="evidence" value="ECO:0007669"/>
    <property type="project" value="TreeGrafter"/>
</dbReference>
<dbReference type="Gene3D" id="3.40.50.300">
    <property type="entry name" value="P-loop containing nucleotide triphosphate hydrolases"/>
    <property type="match status" value="1"/>
</dbReference>
<dbReference type="PANTHER" id="PTHR11472">
    <property type="entry name" value="DNA REPAIR DEAD HELICASE RAD3/XP-D SUBFAMILY MEMBER"/>
    <property type="match status" value="1"/>
</dbReference>
<dbReference type="Pfam" id="PF13307">
    <property type="entry name" value="Helicase_C_2"/>
    <property type="match status" value="1"/>
</dbReference>
<dbReference type="GO" id="GO:0006139">
    <property type="term" value="P:nucleobase-containing compound metabolic process"/>
    <property type="evidence" value="ECO:0007669"/>
    <property type="project" value="InterPro"/>
</dbReference>
<protein>
    <submittedName>
        <fullName evidence="2">Putative ATP-dependent RNA helicase DDX11</fullName>
    </submittedName>
</protein>
<keyword evidence="2" id="KW-0347">Helicase</keyword>
<dbReference type="GO" id="GO:0005524">
    <property type="term" value="F:ATP binding"/>
    <property type="evidence" value="ECO:0007669"/>
    <property type="project" value="InterPro"/>
</dbReference>
<proteinExistence type="predicted"/>
<dbReference type="InterPro" id="IPR027417">
    <property type="entry name" value="P-loop_NTPase"/>
</dbReference>
<dbReference type="AlphaFoldDB" id="A0A0X3PLP5"/>
<organism evidence="2">
    <name type="scientific">Schistocephalus solidus</name>
    <name type="common">Tapeworm</name>
    <dbReference type="NCBI Taxonomy" id="70667"/>
    <lineage>
        <taxon>Eukaryota</taxon>
        <taxon>Metazoa</taxon>
        <taxon>Spiralia</taxon>
        <taxon>Lophotrochozoa</taxon>
        <taxon>Platyhelminthes</taxon>
        <taxon>Cestoda</taxon>
        <taxon>Eucestoda</taxon>
        <taxon>Diphyllobothriidea</taxon>
        <taxon>Diphyllobothriidae</taxon>
        <taxon>Schistocephalus</taxon>
    </lineage>
</organism>
<dbReference type="GO" id="GO:0034085">
    <property type="term" value="P:establishment of sister chromatid cohesion"/>
    <property type="evidence" value="ECO:0007669"/>
    <property type="project" value="TreeGrafter"/>
</dbReference>
<evidence type="ECO:0000313" key="2">
    <source>
        <dbReference type="EMBL" id="JAP49242.1"/>
    </source>
</evidence>
<dbReference type="GO" id="GO:0016818">
    <property type="term" value="F:hydrolase activity, acting on acid anhydrides, in phosphorus-containing anhydrides"/>
    <property type="evidence" value="ECO:0007669"/>
    <property type="project" value="InterPro"/>
</dbReference>